<dbReference type="EMBL" id="WJIE01000008">
    <property type="protein sequence ID" value="MRG95637.1"/>
    <property type="molecule type" value="Genomic_DNA"/>
</dbReference>
<sequence>MTIEREYDVVLFGASGFTGRLVAQYLAETSRKTPLRWAIAGRNAEKLDEVRREVASLLPEGTSLPVIEASSDDAAALGRMARATKVVITTVGPYARYGEPLVEACIREGADYVDLTGEPSFVNRLIERHDAAARAAGVRIVNCCGFDSIPHDLGVLYTVEKLPRGEAITMEGFVRTTGSFSGGTWQSLLNEMGGAGFAAAGKAPPWAKDPLPGGRVVEELRPRVRKEPEMGGWACPMPSIDPQIVVRSARALDLYGPDFRYGHNLVFKSPLALAGVAVGMGAIVGLAQIGPARKLLSRLRPSGEGPSAEQRAKSRFQVTFRGQTSSRRVLTRVSGGDPGYGETSKMIAESALCLAFDKEKLPPHVGVVTPAMAMGDALIERLHAAGIRFEVLEA</sequence>
<evidence type="ECO:0000313" key="2">
    <source>
        <dbReference type="EMBL" id="MRG95637.1"/>
    </source>
</evidence>
<dbReference type="OrthoDB" id="4420885at2"/>
<name>A0A6N7PVT1_9BACT</name>
<dbReference type="PANTHER" id="PTHR12286">
    <property type="entry name" value="SACCHAROPINE DEHYDROGENASE-LIKE OXIDOREDUCTASE"/>
    <property type="match status" value="1"/>
</dbReference>
<dbReference type="PANTHER" id="PTHR12286:SF5">
    <property type="entry name" value="SACCHAROPINE DEHYDROGENASE-LIKE OXIDOREDUCTASE"/>
    <property type="match status" value="1"/>
</dbReference>
<dbReference type="Proteomes" id="UP000440224">
    <property type="component" value="Unassembled WGS sequence"/>
</dbReference>
<accession>A0A6N7PVT1</accession>
<dbReference type="SUPFAM" id="SSF51735">
    <property type="entry name" value="NAD(P)-binding Rossmann-fold domains"/>
    <property type="match status" value="1"/>
</dbReference>
<dbReference type="InterPro" id="IPR036291">
    <property type="entry name" value="NAD(P)-bd_dom_sf"/>
</dbReference>
<keyword evidence="3" id="KW-1185">Reference proteome</keyword>
<gene>
    <name evidence="2" type="ORF">GF068_27515</name>
</gene>
<dbReference type="AlphaFoldDB" id="A0A6N7PVT1"/>
<dbReference type="InterPro" id="IPR005097">
    <property type="entry name" value="Sacchrp_dh_NADP-bd"/>
</dbReference>
<dbReference type="RefSeq" id="WP_153822450.1">
    <property type="nucleotide sequence ID" value="NZ_WJIE01000008.1"/>
</dbReference>
<dbReference type="Pfam" id="PF03435">
    <property type="entry name" value="Sacchrp_dh_NADP"/>
    <property type="match status" value="1"/>
</dbReference>
<reference evidence="2 3" key="1">
    <citation type="submission" date="2019-10" db="EMBL/GenBank/DDBJ databases">
        <title>A soil myxobacterium in the family Polyangiaceae.</title>
        <authorList>
            <person name="Li Y."/>
            <person name="Wang J."/>
        </authorList>
    </citation>
    <scope>NUCLEOTIDE SEQUENCE [LARGE SCALE GENOMIC DNA]</scope>
    <source>
        <strain evidence="2 3">DSM 14734</strain>
    </source>
</reference>
<dbReference type="GO" id="GO:0009247">
    <property type="term" value="P:glycolipid biosynthetic process"/>
    <property type="evidence" value="ECO:0007669"/>
    <property type="project" value="TreeGrafter"/>
</dbReference>
<feature type="domain" description="Saccharopine dehydrogenase NADP binding" evidence="1">
    <location>
        <begin position="9"/>
        <end position="140"/>
    </location>
</feature>
<proteinExistence type="predicted"/>
<comment type="caution">
    <text evidence="2">The sequence shown here is derived from an EMBL/GenBank/DDBJ whole genome shotgun (WGS) entry which is preliminary data.</text>
</comment>
<protein>
    <submittedName>
        <fullName evidence="2">Saccharopine dehydrogenase</fullName>
    </submittedName>
</protein>
<organism evidence="2 3">
    <name type="scientific">Polyangium spumosum</name>
    <dbReference type="NCBI Taxonomy" id="889282"/>
    <lineage>
        <taxon>Bacteria</taxon>
        <taxon>Pseudomonadati</taxon>
        <taxon>Myxococcota</taxon>
        <taxon>Polyangia</taxon>
        <taxon>Polyangiales</taxon>
        <taxon>Polyangiaceae</taxon>
        <taxon>Polyangium</taxon>
    </lineage>
</organism>
<dbReference type="GO" id="GO:0005886">
    <property type="term" value="C:plasma membrane"/>
    <property type="evidence" value="ECO:0007669"/>
    <property type="project" value="TreeGrafter"/>
</dbReference>
<evidence type="ECO:0000259" key="1">
    <source>
        <dbReference type="Pfam" id="PF03435"/>
    </source>
</evidence>
<dbReference type="Gene3D" id="3.40.50.720">
    <property type="entry name" value="NAD(P)-binding Rossmann-like Domain"/>
    <property type="match status" value="1"/>
</dbReference>
<dbReference type="InterPro" id="IPR051276">
    <property type="entry name" value="Saccharopine_DH-like_oxidrdct"/>
</dbReference>
<evidence type="ECO:0000313" key="3">
    <source>
        <dbReference type="Proteomes" id="UP000440224"/>
    </source>
</evidence>